<name>A0AAD9PZU8_ACRCE</name>
<sequence>MDAFLKLNKTDKAEQLGERSASEAHANIIFGRKGRTGLMVTIAQFVHFLAEETYQIAEILWVNQQGALEKQLHPGEKAAVAMAVLPLLLQGKLGGEVSPRRMEESREMTLPFLIFTGSLESHDTIYLAADKLN</sequence>
<comment type="caution">
    <text evidence="1">The sequence shown here is derived from an EMBL/GenBank/DDBJ whole genome shotgun (WGS) entry which is preliminary data.</text>
</comment>
<reference evidence="1" key="1">
    <citation type="journal article" date="2023" name="G3 (Bethesda)">
        <title>Whole genome assembly and annotation of the endangered Caribbean coral Acropora cervicornis.</title>
        <authorList>
            <person name="Selwyn J.D."/>
            <person name="Vollmer S.V."/>
        </authorList>
    </citation>
    <scope>NUCLEOTIDE SEQUENCE</scope>
    <source>
        <strain evidence="1">K2</strain>
    </source>
</reference>
<proteinExistence type="predicted"/>
<protein>
    <submittedName>
        <fullName evidence="1">Uncharacterized protein</fullName>
    </submittedName>
</protein>
<reference evidence="1" key="2">
    <citation type="journal article" date="2023" name="Science">
        <title>Genomic signatures of disease resistance in endangered staghorn corals.</title>
        <authorList>
            <person name="Vollmer S.V."/>
            <person name="Selwyn J.D."/>
            <person name="Despard B.A."/>
            <person name="Roesel C.L."/>
        </authorList>
    </citation>
    <scope>NUCLEOTIDE SEQUENCE</scope>
    <source>
        <strain evidence="1">K2</strain>
    </source>
</reference>
<keyword evidence="2" id="KW-1185">Reference proteome</keyword>
<organism evidence="1 2">
    <name type="scientific">Acropora cervicornis</name>
    <name type="common">Staghorn coral</name>
    <dbReference type="NCBI Taxonomy" id="6130"/>
    <lineage>
        <taxon>Eukaryota</taxon>
        <taxon>Metazoa</taxon>
        <taxon>Cnidaria</taxon>
        <taxon>Anthozoa</taxon>
        <taxon>Hexacorallia</taxon>
        <taxon>Scleractinia</taxon>
        <taxon>Astrocoeniina</taxon>
        <taxon>Acroporidae</taxon>
        <taxon>Acropora</taxon>
    </lineage>
</organism>
<gene>
    <name evidence="1" type="ORF">P5673_026719</name>
</gene>
<dbReference type="AlphaFoldDB" id="A0AAD9PZU8"/>
<dbReference type="EMBL" id="JARQWQ010000089">
    <property type="protein sequence ID" value="KAK2552202.1"/>
    <property type="molecule type" value="Genomic_DNA"/>
</dbReference>
<evidence type="ECO:0000313" key="2">
    <source>
        <dbReference type="Proteomes" id="UP001249851"/>
    </source>
</evidence>
<accession>A0AAD9PZU8</accession>
<evidence type="ECO:0000313" key="1">
    <source>
        <dbReference type="EMBL" id="KAK2552202.1"/>
    </source>
</evidence>
<dbReference type="Proteomes" id="UP001249851">
    <property type="component" value="Unassembled WGS sequence"/>
</dbReference>